<dbReference type="PROSITE" id="PS50995">
    <property type="entry name" value="HTH_MARR_2"/>
    <property type="match status" value="1"/>
</dbReference>
<evidence type="ECO:0000313" key="7">
    <source>
        <dbReference type="EMBL" id="MDT0469378.1"/>
    </source>
</evidence>
<dbReference type="InterPro" id="IPR039422">
    <property type="entry name" value="MarR/SlyA-like"/>
</dbReference>
<dbReference type="SMART" id="SM00347">
    <property type="entry name" value="HTH_MARR"/>
    <property type="match status" value="1"/>
</dbReference>
<evidence type="ECO:0000313" key="8">
    <source>
        <dbReference type="Proteomes" id="UP001183809"/>
    </source>
</evidence>
<dbReference type="Proteomes" id="UP001183809">
    <property type="component" value="Unassembled WGS sequence"/>
</dbReference>
<evidence type="ECO:0000259" key="6">
    <source>
        <dbReference type="PROSITE" id="PS50995"/>
    </source>
</evidence>
<evidence type="ECO:0000256" key="1">
    <source>
        <dbReference type="ARBA" id="ARBA00004496"/>
    </source>
</evidence>
<dbReference type="InterPro" id="IPR036388">
    <property type="entry name" value="WH-like_DNA-bd_sf"/>
</dbReference>
<dbReference type="PRINTS" id="PR00598">
    <property type="entry name" value="HTHMARR"/>
</dbReference>
<dbReference type="Gene3D" id="1.10.10.10">
    <property type="entry name" value="Winged helix-like DNA-binding domain superfamily/Winged helix DNA-binding domain"/>
    <property type="match status" value="1"/>
</dbReference>
<comment type="caution">
    <text evidence="7">The sequence shown here is derived from an EMBL/GenBank/DDBJ whole genome shotgun (WGS) entry which is preliminary data.</text>
</comment>
<evidence type="ECO:0000256" key="3">
    <source>
        <dbReference type="ARBA" id="ARBA00023015"/>
    </source>
</evidence>
<keyword evidence="3" id="KW-0805">Transcription regulation</keyword>
<organism evidence="7 8">
    <name type="scientific">Streptomyces gibsoniae</name>
    <dbReference type="NCBI Taxonomy" id="3075529"/>
    <lineage>
        <taxon>Bacteria</taxon>
        <taxon>Bacillati</taxon>
        <taxon>Actinomycetota</taxon>
        <taxon>Actinomycetes</taxon>
        <taxon>Kitasatosporales</taxon>
        <taxon>Streptomycetaceae</taxon>
        <taxon>Streptomyces</taxon>
    </lineage>
</organism>
<dbReference type="PANTHER" id="PTHR33164">
    <property type="entry name" value="TRANSCRIPTIONAL REGULATOR, MARR FAMILY"/>
    <property type="match status" value="1"/>
</dbReference>
<name>A0ABU2U874_9ACTN</name>
<keyword evidence="8" id="KW-1185">Reference proteome</keyword>
<dbReference type="PANTHER" id="PTHR33164:SF5">
    <property type="entry name" value="ORGANIC HYDROPEROXIDE RESISTANCE TRANSCRIPTIONAL REGULATOR"/>
    <property type="match status" value="1"/>
</dbReference>
<feature type="domain" description="HTH marR-type" evidence="6">
    <location>
        <begin position="50"/>
        <end position="180"/>
    </location>
</feature>
<reference evidence="8" key="1">
    <citation type="submission" date="2023-07" db="EMBL/GenBank/DDBJ databases">
        <title>30 novel species of actinomycetes from the DSMZ collection.</title>
        <authorList>
            <person name="Nouioui I."/>
        </authorList>
    </citation>
    <scope>NUCLEOTIDE SEQUENCE [LARGE SCALE GENOMIC DNA]</scope>
    <source>
        <strain evidence="8">DSM 41699</strain>
    </source>
</reference>
<dbReference type="Pfam" id="PF22381">
    <property type="entry name" value="Staph_reg_Sar_Rot"/>
    <property type="match status" value="1"/>
</dbReference>
<gene>
    <name evidence="7" type="ORF">RM764_41580</name>
</gene>
<keyword evidence="2" id="KW-0963">Cytoplasm</keyword>
<keyword evidence="4" id="KW-0238">DNA-binding</keyword>
<dbReference type="EMBL" id="JAVREY010000106">
    <property type="protein sequence ID" value="MDT0469378.1"/>
    <property type="molecule type" value="Genomic_DNA"/>
</dbReference>
<comment type="subcellular location">
    <subcellularLocation>
        <location evidence="1">Cytoplasm</location>
    </subcellularLocation>
</comment>
<proteinExistence type="predicted"/>
<accession>A0ABU2U874</accession>
<dbReference type="InterPro" id="IPR055166">
    <property type="entry name" value="Transc_reg_Sar_Rot_HTH"/>
</dbReference>
<dbReference type="InterPro" id="IPR036390">
    <property type="entry name" value="WH_DNA-bd_sf"/>
</dbReference>
<sequence>MVHNQFALYRIGEDVNARVETAMQQSAETGNDTVGAPGAAPAEEVSLLLDDQLCFALYAASRAVTARYRPLLDALGLTYPQYLVMLVLWDQDSISVRDLGQALQLESSTLSPLLKRLESSGLLRRERRQEDERSVAIRLTDAGARLRDRARTIPPAIGDAMGLTREQEVQAGQLLRLITANVSGG</sequence>
<evidence type="ECO:0000256" key="2">
    <source>
        <dbReference type="ARBA" id="ARBA00022490"/>
    </source>
</evidence>
<keyword evidence="5" id="KW-0804">Transcription</keyword>
<dbReference type="InterPro" id="IPR000835">
    <property type="entry name" value="HTH_MarR-typ"/>
</dbReference>
<evidence type="ECO:0000256" key="4">
    <source>
        <dbReference type="ARBA" id="ARBA00023125"/>
    </source>
</evidence>
<protein>
    <submittedName>
        <fullName evidence="7">MarR family transcriptional regulator</fullName>
    </submittedName>
</protein>
<dbReference type="SUPFAM" id="SSF46785">
    <property type="entry name" value="Winged helix' DNA-binding domain"/>
    <property type="match status" value="1"/>
</dbReference>
<evidence type="ECO:0000256" key="5">
    <source>
        <dbReference type="ARBA" id="ARBA00023163"/>
    </source>
</evidence>